<evidence type="ECO:0000313" key="3">
    <source>
        <dbReference type="Proteomes" id="UP001156691"/>
    </source>
</evidence>
<dbReference type="Proteomes" id="UP001156691">
    <property type="component" value="Unassembled WGS sequence"/>
</dbReference>
<dbReference type="Gene3D" id="3.10.450.50">
    <property type="match status" value="1"/>
</dbReference>
<evidence type="ECO:0000259" key="1">
    <source>
        <dbReference type="SMART" id="SM00421"/>
    </source>
</evidence>
<dbReference type="RefSeq" id="WP_284342607.1">
    <property type="nucleotide sequence ID" value="NZ_BSNS01000023.1"/>
</dbReference>
<accession>A0ABQ5WC77</accession>
<reference evidence="3" key="1">
    <citation type="journal article" date="2019" name="Int. J. Syst. Evol. Microbiol.">
        <title>The Global Catalogue of Microorganisms (GCM) 10K type strain sequencing project: providing services to taxonomists for standard genome sequencing and annotation.</title>
        <authorList>
            <consortium name="The Broad Institute Genomics Platform"/>
            <consortium name="The Broad Institute Genome Sequencing Center for Infectious Disease"/>
            <person name="Wu L."/>
            <person name="Ma J."/>
        </authorList>
    </citation>
    <scope>NUCLEOTIDE SEQUENCE [LARGE SCALE GENOMIC DNA]</scope>
    <source>
        <strain evidence="3">NBRC 112416</strain>
    </source>
</reference>
<sequence length="327" mass="36376">MNVATPTVVDDIVAVIKAEHVAFWMKDHDGYARCHLHAPHTWWWSYWRHGGLAIRHGWDEIGERSRKAMAAFIAPSPSYAYETTWDNMVVRICGDMAWATYQLHYPSSDGPISELRGTTSLAYELRILEKHAGEWKIALCSVMVPGLDQLGGPLLQLGPDGRVMWKSRDAGAALDDDDDLVIRGDRLRIRGRAADLRLQSAIQWAAKRDGFLMARRGAMPIVMDAGEGLPTKLWWVIAESGMILFSFGNRHLAEERLAMAASAFGLSPSQLRVARRIVEGLSLVEIADDSGVSVNTARTQLRRMFEKVGVHSQPALVRALLSVAVPR</sequence>
<feature type="domain" description="HTH luxR-type" evidence="1">
    <location>
        <begin position="263"/>
        <end position="320"/>
    </location>
</feature>
<dbReference type="Gene3D" id="1.10.10.10">
    <property type="entry name" value="Winged helix-like DNA-binding domain superfamily/Winged helix DNA-binding domain"/>
    <property type="match status" value="1"/>
</dbReference>
<dbReference type="InterPro" id="IPR016032">
    <property type="entry name" value="Sig_transdc_resp-reg_C-effctor"/>
</dbReference>
<organism evidence="2 3">
    <name type="scientific">Devosia nitrariae</name>
    <dbReference type="NCBI Taxonomy" id="2071872"/>
    <lineage>
        <taxon>Bacteria</taxon>
        <taxon>Pseudomonadati</taxon>
        <taxon>Pseudomonadota</taxon>
        <taxon>Alphaproteobacteria</taxon>
        <taxon>Hyphomicrobiales</taxon>
        <taxon>Devosiaceae</taxon>
        <taxon>Devosia</taxon>
    </lineage>
</organism>
<proteinExistence type="predicted"/>
<dbReference type="InterPro" id="IPR000792">
    <property type="entry name" value="Tscrpt_reg_LuxR_C"/>
</dbReference>
<gene>
    <name evidence="2" type="ORF">GCM10010862_44700</name>
</gene>
<dbReference type="SUPFAM" id="SSF46894">
    <property type="entry name" value="C-terminal effector domain of the bipartite response regulators"/>
    <property type="match status" value="1"/>
</dbReference>
<keyword evidence="3" id="KW-1185">Reference proteome</keyword>
<dbReference type="Pfam" id="PF00196">
    <property type="entry name" value="GerE"/>
    <property type="match status" value="1"/>
</dbReference>
<dbReference type="InterPro" id="IPR036388">
    <property type="entry name" value="WH-like_DNA-bd_sf"/>
</dbReference>
<dbReference type="SMART" id="SM00421">
    <property type="entry name" value="HTH_LUXR"/>
    <property type="match status" value="1"/>
</dbReference>
<dbReference type="InterPro" id="IPR032710">
    <property type="entry name" value="NTF2-like_dom_sf"/>
</dbReference>
<dbReference type="CDD" id="cd06170">
    <property type="entry name" value="LuxR_C_like"/>
    <property type="match status" value="1"/>
</dbReference>
<name>A0ABQ5WC77_9HYPH</name>
<comment type="caution">
    <text evidence="2">The sequence shown here is derived from an EMBL/GenBank/DDBJ whole genome shotgun (WGS) entry which is preliminary data.</text>
</comment>
<dbReference type="SUPFAM" id="SSF54427">
    <property type="entry name" value="NTF2-like"/>
    <property type="match status" value="1"/>
</dbReference>
<evidence type="ECO:0000313" key="2">
    <source>
        <dbReference type="EMBL" id="GLQ57211.1"/>
    </source>
</evidence>
<protein>
    <recommendedName>
        <fullName evidence="1">HTH luxR-type domain-containing protein</fullName>
    </recommendedName>
</protein>
<dbReference type="EMBL" id="BSNS01000023">
    <property type="protein sequence ID" value="GLQ57211.1"/>
    <property type="molecule type" value="Genomic_DNA"/>
</dbReference>